<evidence type="ECO:0000259" key="2">
    <source>
        <dbReference type="Pfam" id="PF10536"/>
    </source>
</evidence>
<dbReference type="InterPro" id="IPR044824">
    <property type="entry name" value="MAIN-like"/>
</dbReference>
<sequence>MIDENSIPSVRQYSLGLACLAHLYRALCRASCFDCKKIGGPLTLMLAWAWIRLSYLAPFVWVAYGVDRIEPDIIPADIYMHSVVWSTTNDEGSPVRDDDNQEQEPQSPPPSPPPPQEQP</sequence>
<name>A0A445D7Z8_ARAHY</name>
<evidence type="ECO:0000256" key="1">
    <source>
        <dbReference type="SAM" id="MobiDB-lite"/>
    </source>
</evidence>
<dbReference type="PANTHER" id="PTHR46033">
    <property type="entry name" value="PROTEIN MAIN-LIKE 2"/>
    <property type="match status" value="1"/>
</dbReference>
<feature type="compositionally biased region" description="Pro residues" evidence="1">
    <location>
        <begin position="106"/>
        <end position="119"/>
    </location>
</feature>
<dbReference type="EMBL" id="SDMP01000005">
    <property type="protein sequence ID" value="RYR59417.1"/>
    <property type="molecule type" value="Genomic_DNA"/>
</dbReference>
<gene>
    <name evidence="3" type="ORF">Ahy_A05g025304</name>
</gene>
<dbReference type="Proteomes" id="UP000289738">
    <property type="component" value="Chromosome A05"/>
</dbReference>
<evidence type="ECO:0000313" key="4">
    <source>
        <dbReference type="Proteomes" id="UP000289738"/>
    </source>
</evidence>
<organism evidence="3 4">
    <name type="scientific">Arachis hypogaea</name>
    <name type="common">Peanut</name>
    <dbReference type="NCBI Taxonomy" id="3818"/>
    <lineage>
        <taxon>Eukaryota</taxon>
        <taxon>Viridiplantae</taxon>
        <taxon>Streptophyta</taxon>
        <taxon>Embryophyta</taxon>
        <taxon>Tracheophyta</taxon>
        <taxon>Spermatophyta</taxon>
        <taxon>Magnoliopsida</taxon>
        <taxon>eudicotyledons</taxon>
        <taxon>Gunneridae</taxon>
        <taxon>Pentapetalae</taxon>
        <taxon>rosids</taxon>
        <taxon>fabids</taxon>
        <taxon>Fabales</taxon>
        <taxon>Fabaceae</taxon>
        <taxon>Papilionoideae</taxon>
        <taxon>50 kb inversion clade</taxon>
        <taxon>dalbergioids sensu lato</taxon>
        <taxon>Dalbergieae</taxon>
        <taxon>Pterocarpus clade</taxon>
        <taxon>Arachis</taxon>
    </lineage>
</organism>
<feature type="domain" description="Aminotransferase-like plant mobile" evidence="2">
    <location>
        <begin position="9"/>
        <end position="60"/>
    </location>
</feature>
<dbReference type="Pfam" id="PF10536">
    <property type="entry name" value="PMD"/>
    <property type="match status" value="1"/>
</dbReference>
<dbReference type="AlphaFoldDB" id="A0A445D7Z8"/>
<dbReference type="GO" id="GO:0010073">
    <property type="term" value="P:meristem maintenance"/>
    <property type="evidence" value="ECO:0007669"/>
    <property type="project" value="InterPro"/>
</dbReference>
<feature type="region of interest" description="Disordered" evidence="1">
    <location>
        <begin position="88"/>
        <end position="119"/>
    </location>
</feature>
<evidence type="ECO:0000313" key="3">
    <source>
        <dbReference type="EMBL" id="RYR59417.1"/>
    </source>
</evidence>
<reference evidence="3 4" key="1">
    <citation type="submission" date="2019-01" db="EMBL/GenBank/DDBJ databases">
        <title>Sequencing of cultivated peanut Arachis hypogaea provides insights into genome evolution and oil improvement.</title>
        <authorList>
            <person name="Chen X."/>
        </authorList>
    </citation>
    <scope>NUCLEOTIDE SEQUENCE [LARGE SCALE GENOMIC DNA]</scope>
    <source>
        <strain evidence="4">cv. Fuhuasheng</strain>
        <tissue evidence="3">Leaves</tissue>
    </source>
</reference>
<keyword evidence="4" id="KW-1185">Reference proteome</keyword>
<protein>
    <recommendedName>
        <fullName evidence="2">Aminotransferase-like plant mobile domain-containing protein</fullName>
    </recommendedName>
</protein>
<comment type="caution">
    <text evidence="3">The sequence shown here is derived from an EMBL/GenBank/DDBJ whole genome shotgun (WGS) entry which is preliminary data.</text>
</comment>
<accession>A0A445D7Z8</accession>
<dbReference type="PANTHER" id="PTHR46033:SF8">
    <property type="entry name" value="PROTEIN MAINTENANCE OF MERISTEMS-LIKE"/>
    <property type="match status" value="1"/>
</dbReference>
<proteinExistence type="predicted"/>
<dbReference type="InterPro" id="IPR019557">
    <property type="entry name" value="AminoTfrase-like_pln_mobile"/>
</dbReference>